<dbReference type="AlphaFoldDB" id="A0A2G9S9V5"/>
<reference evidence="2" key="1">
    <citation type="journal article" date="2017" name="Nat. Commun.">
        <title>The North American bullfrog draft genome provides insight into hormonal regulation of long noncoding RNA.</title>
        <authorList>
            <person name="Hammond S.A."/>
            <person name="Warren R.L."/>
            <person name="Vandervalk B.P."/>
            <person name="Kucuk E."/>
            <person name="Khan H."/>
            <person name="Gibb E.A."/>
            <person name="Pandoh P."/>
            <person name="Kirk H."/>
            <person name="Zhao Y."/>
            <person name="Jones M."/>
            <person name="Mungall A.J."/>
            <person name="Coope R."/>
            <person name="Pleasance S."/>
            <person name="Moore R.A."/>
            <person name="Holt R.A."/>
            <person name="Round J.M."/>
            <person name="Ohora S."/>
            <person name="Walle B.V."/>
            <person name="Veldhoen N."/>
            <person name="Helbing C.C."/>
            <person name="Birol I."/>
        </authorList>
    </citation>
    <scope>NUCLEOTIDE SEQUENCE [LARGE SCALE GENOMIC DNA]</scope>
</reference>
<organism evidence="1 2">
    <name type="scientific">Aquarana catesbeiana</name>
    <name type="common">American bullfrog</name>
    <name type="synonym">Rana catesbeiana</name>
    <dbReference type="NCBI Taxonomy" id="8400"/>
    <lineage>
        <taxon>Eukaryota</taxon>
        <taxon>Metazoa</taxon>
        <taxon>Chordata</taxon>
        <taxon>Craniata</taxon>
        <taxon>Vertebrata</taxon>
        <taxon>Euteleostomi</taxon>
        <taxon>Amphibia</taxon>
        <taxon>Batrachia</taxon>
        <taxon>Anura</taxon>
        <taxon>Neobatrachia</taxon>
        <taxon>Ranoidea</taxon>
        <taxon>Ranidae</taxon>
        <taxon>Aquarana</taxon>
    </lineage>
</organism>
<gene>
    <name evidence="1" type="ORF">AB205_0112760</name>
</gene>
<evidence type="ECO:0000313" key="1">
    <source>
        <dbReference type="EMBL" id="PIO36907.1"/>
    </source>
</evidence>
<dbReference type="Proteomes" id="UP000228934">
    <property type="component" value="Unassembled WGS sequence"/>
</dbReference>
<keyword evidence="2" id="KW-1185">Reference proteome</keyword>
<accession>A0A2G9S9V5</accession>
<evidence type="ECO:0000313" key="2">
    <source>
        <dbReference type="Proteomes" id="UP000228934"/>
    </source>
</evidence>
<name>A0A2G9S9V5_AQUCT</name>
<proteinExistence type="predicted"/>
<protein>
    <submittedName>
        <fullName evidence="1">Uncharacterized protein</fullName>
    </submittedName>
</protein>
<dbReference type="EMBL" id="KV925520">
    <property type="protein sequence ID" value="PIO36907.1"/>
    <property type="molecule type" value="Genomic_DNA"/>
</dbReference>
<sequence length="82" mass="8767">MTYMSPGCGHTRACIFCQTRLNPGHHSLVFLRRFLPGCGSGVGGYSYSCHFYVEGGGEGPGFRAGYWARPPPGCHLPPPPPG</sequence>